<evidence type="ECO:0000256" key="1">
    <source>
        <dbReference type="ARBA" id="ARBA00003159"/>
    </source>
</evidence>
<evidence type="ECO:0000256" key="8">
    <source>
        <dbReference type="ARBA" id="ARBA00022989"/>
    </source>
</evidence>
<keyword evidence="13" id="KW-1185">Reference proteome</keyword>
<dbReference type="Gene3D" id="1.10.3720.10">
    <property type="entry name" value="MetI-like"/>
    <property type="match status" value="1"/>
</dbReference>
<name>A0ABT1CCG9_9PROT</name>
<evidence type="ECO:0000313" key="13">
    <source>
        <dbReference type="Proteomes" id="UP001523401"/>
    </source>
</evidence>
<keyword evidence="7" id="KW-0029">Amino-acid transport</keyword>
<keyword evidence="6 10" id="KW-0812">Transmembrane</keyword>
<dbReference type="PROSITE" id="PS50928">
    <property type="entry name" value="ABC_TM1"/>
    <property type="match status" value="1"/>
</dbReference>
<dbReference type="PANTHER" id="PTHR30614">
    <property type="entry name" value="MEMBRANE COMPONENT OF AMINO ACID ABC TRANSPORTER"/>
    <property type="match status" value="1"/>
</dbReference>
<accession>A0ABT1CCG9</accession>
<evidence type="ECO:0000256" key="7">
    <source>
        <dbReference type="ARBA" id="ARBA00022970"/>
    </source>
</evidence>
<reference evidence="12 13" key="1">
    <citation type="submission" date="2022-06" db="EMBL/GenBank/DDBJ databases">
        <title>Whole-genome of Asaia lannensis strain LMG 27011T.</title>
        <authorList>
            <person name="Sombolestani A."/>
        </authorList>
    </citation>
    <scope>NUCLEOTIDE SEQUENCE [LARGE SCALE GENOMIC DNA]</scope>
    <source>
        <strain evidence="12 13">NBRC 102526</strain>
    </source>
</reference>
<feature type="transmembrane region" description="Helical" evidence="10">
    <location>
        <begin position="82"/>
        <end position="103"/>
    </location>
</feature>
<dbReference type="InterPro" id="IPR010065">
    <property type="entry name" value="AA_ABC_transptr_permease_3TM"/>
</dbReference>
<feature type="transmembrane region" description="Helical" evidence="10">
    <location>
        <begin position="188"/>
        <end position="208"/>
    </location>
</feature>
<dbReference type="Proteomes" id="UP001523401">
    <property type="component" value="Unassembled WGS sequence"/>
</dbReference>
<dbReference type="CDD" id="cd06261">
    <property type="entry name" value="TM_PBP2"/>
    <property type="match status" value="1"/>
</dbReference>
<evidence type="ECO:0000256" key="5">
    <source>
        <dbReference type="ARBA" id="ARBA00022475"/>
    </source>
</evidence>
<organism evidence="12 13">
    <name type="scientific">Asaia lannensis NBRC 102526</name>
    <dbReference type="NCBI Taxonomy" id="1307926"/>
    <lineage>
        <taxon>Bacteria</taxon>
        <taxon>Pseudomonadati</taxon>
        <taxon>Pseudomonadota</taxon>
        <taxon>Alphaproteobacteria</taxon>
        <taxon>Acetobacterales</taxon>
        <taxon>Acetobacteraceae</taxon>
        <taxon>Asaia</taxon>
    </lineage>
</organism>
<dbReference type="EMBL" id="JAMXQU010000001">
    <property type="protein sequence ID" value="MCO6158466.1"/>
    <property type="molecule type" value="Genomic_DNA"/>
</dbReference>
<feature type="transmembrane region" description="Helical" evidence="10">
    <location>
        <begin position="20"/>
        <end position="43"/>
    </location>
</feature>
<sequence>MLDFLAEAGEYLPFLLRGALVTIELSLVAMALGTVTGFFIALGRRAKTRLLRWPLNVFVEIMRDTPLIVQLLIIYFTLPRWGLTLGAFPAAIVGLSFNLAAYVSEVFRSTINAVDRGQREAAISLGMSGVQLYRRVIMPQAGLAALPILGGYFIALLKDCALVSFISVNELLRNASIVISDTFDGGNIYLLVAIIYFIMSFASSRLILHLENRLAHSRRSGPDTMSGTVLTMEKEAIR</sequence>
<evidence type="ECO:0000256" key="6">
    <source>
        <dbReference type="ARBA" id="ARBA00022692"/>
    </source>
</evidence>
<evidence type="ECO:0000313" key="12">
    <source>
        <dbReference type="EMBL" id="MCO6158466.1"/>
    </source>
</evidence>
<comment type="function">
    <text evidence="1">Part of the binding-protein-dependent transport system for glutamine; probably responsible for the translocation of the substrate across the membrane.</text>
</comment>
<gene>
    <name evidence="12" type="ORF">NF685_00265</name>
</gene>
<proteinExistence type="inferred from homology"/>
<comment type="caution">
    <text evidence="12">The sequence shown here is derived from an EMBL/GenBank/DDBJ whole genome shotgun (WGS) entry which is preliminary data.</text>
</comment>
<evidence type="ECO:0000256" key="3">
    <source>
        <dbReference type="ARBA" id="ARBA00010072"/>
    </source>
</evidence>
<dbReference type="RefSeq" id="WP_252848169.1">
    <property type="nucleotide sequence ID" value="NZ_BAPW01000037.1"/>
</dbReference>
<dbReference type="PANTHER" id="PTHR30614:SF20">
    <property type="entry name" value="GLUTAMINE TRANSPORT SYSTEM PERMEASE PROTEIN GLNP"/>
    <property type="match status" value="1"/>
</dbReference>
<comment type="subcellular location">
    <subcellularLocation>
        <location evidence="2">Cell inner membrane</location>
        <topology evidence="2">Multi-pass membrane protein</topology>
    </subcellularLocation>
    <subcellularLocation>
        <location evidence="10">Cell membrane</location>
        <topology evidence="10">Multi-pass membrane protein</topology>
    </subcellularLocation>
</comment>
<comment type="similarity">
    <text evidence="3">Belongs to the binding-protein-dependent transport system permease family. HisMQ subfamily.</text>
</comment>
<dbReference type="InterPro" id="IPR035906">
    <property type="entry name" value="MetI-like_sf"/>
</dbReference>
<feature type="domain" description="ABC transmembrane type-1" evidence="11">
    <location>
        <begin position="19"/>
        <end position="207"/>
    </location>
</feature>
<dbReference type="NCBIfam" id="TIGR01726">
    <property type="entry name" value="HEQRo_perm_3TM"/>
    <property type="match status" value="1"/>
</dbReference>
<dbReference type="Pfam" id="PF00528">
    <property type="entry name" value="BPD_transp_1"/>
    <property type="match status" value="1"/>
</dbReference>
<protein>
    <submittedName>
        <fullName evidence="12">Amino acid ABC transporter permease</fullName>
    </submittedName>
</protein>
<evidence type="ECO:0000256" key="4">
    <source>
        <dbReference type="ARBA" id="ARBA00022448"/>
    </source>
</evidence>
<dbReference type="InterPro" id="IPR043429">
    <property type="entry name" value="ArtM/GltK/GlnP/TcyL/YhdX-like"/>
</dbReference>
<evidence type="ECO:0000256" key="9">
    <source>
        <dbReference type="ARBA" id="ARBA00023136"/>
    </source>
</evidence>
<feature type="transmembrane region" description="Helical" evidence="10">
    <location>
        <begin position="55"/>
        <end position="76"/>
    </location>
</feature>
<keyword evidence="9 10" id="KW-0472">Membrane</keyword>
<dbReference type="SUPFAM" id="SSF161098">
    <property type="entry name" value="MetI-like"/>
    <property type="match status" value="1"/>
</dbReference>
<evidence type="ECO:0000256" key="10">
    <source>
        <dbReference type="RuleBase" id="RU363032"/>
    </source>
</evidence>
<evidence type="ECO:0000259" key="11">
    <source>
        <dbReference type="PROSITE" id="PS50928"/>
    </source>
</evidence>
<keyword evidence="4 10" id="KW-0813">Transport</keyword>
<dbReference type="InterPro" id="IPR000515">
    <property type="entry name" value="MetI-like"/>
</dbReference>
<keyword evidence="8 10" id="KW-1133">Transmembrane helix</keyword>
<feature type="transmembrane region" description="Helical" evidence="10">
    <location>
        <begin position="143"/>
        <end position="168"/>
    </location>
</feature>
<evidence type="ECO:0000256" key="2">
    <source>
        <dbReference type="ARBA" id="ARBA00004429"/>
    </source>
</evidence>
<keyword evidence="5" id="KW-1003">Cell membrane</keyword>